<gene>
    <name evidence="3" type="primary">NBEAL1</name>
    <name evidence="3" type="ORF">Ciccas_003453</name>
</gene>
<evidence type="ECO:0000259" key="2">
    <source>
        <dbReference type="PROSITE" id="PS51783"/>
    </source>
</evidence>
<feature type="domain" description="BEACH" evidence="1">
    <location>
        <begin position="558"/>
        <end position="668"/>
    </location>
</feature>
<dbReference type="AlphaFoldDB" id="A0ABD2QEB7"/>
<reference evidence="3 4" key="1">
    <citation type="submission" date="2024-11" db="EMBL/GenBank/DDBJ databases">
        <title>Adaptive evolution of stress response genes in parasites aligns with host niche diversity.</title>
        <authorList>
            <person name="Hahn C."/>
            <person name="Resl P."/>
        </authorList>
    </citation>
    <scope>NUCLEOTIDE SEQUENCE [LARGE SCALE GENOMIC DNA]</scope>
    <source>
        <strain evidence="3">EGGRZ-B1_66</strain>
        <tissue evidence="3">Body</tissue>
    </source>
</reference>
<evidence type="ECO:0000313" key="4">
    <source>
        <dbReference type="Proteomes" id="UP001626550"/>
    </source>
</evidence>
<dbReference type="InterPro" id="IPR023362">
    <property type="entry name" value="PH-BEACH_dom"/>
</dbReference>
<evidence type="ECO:0000313" key="3">
    <source>
        <dbReference type="EMBL" id="KAL3317895.1"/>
    </source>
</evidence>
<dbReference type="Proteomes" id="UP001626550">
    <property type="component" value="Unassembled WGS sequence"/>
</dbReference>
<dbReference type="InterPro" id="IPR050865">
    <property type="entry name" value="BEACH_Domain"/>
</dbReference>
<organism evidence="3 4">
    <name type="scientific">Cichlidogyrus casuarinus</name>
    <dbReference type="NCBI Taxonomy" id="1844966"/>
    <lineage>
        <taxon>Eukaryota</taxon>
        <taxon>Metazoa</taxon>
        <taxon>Spiralia</taxon>
        <taxon>Lophotrochozoa</taxon>
        <taxon>Platyhelminthes</taxon>
        <taxon>Monogenea</taxon>
        <taxon>Monopisthocotylea</taxon>
        <taxon>Dactylogyridea</taxon>
        <taxon>Ancyrocephalidae</taxon>
        <taxon>Cichlidogyrus</taxon>
    </lineage>
</organism>
<feature type="domain" description="BEACH-type PH" evidence="2">
    <location>
        <begin position="364"/>
        <end position="476"/>
    </location>
</feature>
<dbReference type="EMBL" id="JBJKFK010000313">
    <property type="protein sequence ID" value="KAL3317895.1"/>
    <property type="molecule type" value="Genomic_DNA"/>
</dbReference>
<dbReference type="SUPFAM" id="SSF50729">
    <property type="entry name" value="PH domain-like"/>
    <property type="match status" value="1"/>
</dbReference>
<name>A0ABD2QEB7_9PLAT</name>
<dbReference type="Gene3D" id="1.10.1540.10">
    <property type="entry name" value="BEACH domain"/>
    <property type="match status" value="1"/>
</dbReference>
<evidence type="ECO:0000259" key="1">
    <source>
        <dbReference type="PROSITE" id="PS50197"/>
    </source>
</evidence>
<dbReference type="Gene3D" id="2.30.29.30">
    <property type="entry name" value="Pleckstrin-homology domain (PH domain)/Phosphotyrosine-binding domain (PTB)"/>
    <property type="match status" value="1"/>
</dbReference>
<comment type="caution">
    <text evidence="3">The sequence shown here is derived from an EMBL/GenBank/DDBJ whole genome shotgun (WGS) entry which is preliminary data.</text>
</comment>
<accession>A0ABD2QEB7</accession>
<dbReference type="InterPro" id="IPR011993">
    <property type="entry name" value="PH-like_dom_sf"/>
</dbReference>
<proteinExistence type="predicted"/>
<dbReference type="PROSITE" id="PS51783">
    <property type="entry name" value="PH_BEACH"/>
    <property type="match status" value="1"/>
</dbReference>
<sequence length="668" mass="77444">MSRLLVSLTVLKDRTMDVASLETKNFKLDTNLFYLFRLLSGEHLLKKLLEFQSGKAIEALHCYLSTLHFCLSNNSREFGQDSKQGDSKEAAFLEEVSSLLQHFNLLARESLTKKSKMRVAGPKIEEDYEHASFCNQYLDEELVRHADWREKLKLWCSDEKRTPETQSLRAQLDSWRKCFHGPKDTDNLVAHYSPCRQAFHDSIAHFLRERQSLCQGLFAVAWTMLHLNVGHKAGVFRDVESEPRGKMLDFVEGPSRQRRRLQACHLQLDSKFLLPEAHNKIYSNRVANPVEKLLVSPWTMCRVPVNVEEGNKALSALPPVPPPEYFVPSASPKELRLLHQMEKTPVAYRYCAQLVDYTVPMNMRVSGMLLLSASCLRFEMDEQYSPEHVYPNQNWYSSFNPMLMQLERDKELIPSGQNFPVLIAWPLSSIAFVDQRRFELHDTAVEVFPVPDYNVPVRMFVFNGVQERNNFLTALLRFREEHNRSRSCKLVPLLIEMTKVPSKDEEEQVNVTELLKSSIISVPKMPDSFFKALRDSSAFFRASSRSLMPSTSAIDAVFTRWDRFRLRCVHIQWILSACTNFHYLMQINTIAGRTYNDLMQYPILPWVLAVSFFTIMRRSWPRQGSAGVFLAERCAKFLNWRKPSLIVEVNEQIYQVGNKRFVCSKLSL</sequence>
<dbReference type="InterPro" id="IPR000409">
    <property type="entry name" value="BEACH_dom"/>
</dbReference>
<dbReference type="SUPFAM" id="SSF81837">
    <property type="entry name" value="BEACH domain"/>
    <property type="match status" value="1"/>
</dbReference>
<dbReference type="PROSITE" id="PS50197">
    <property type="entry name" value="BEACH"/>
    <property type="match status" value="1"/>
</dbReference>
<dbReference type="PANTHER" id="PTHR13743:SF86">
    <property type="entry name" value="LYSOSOMAL-TRAFFICKING REGULATOR"/>
    <property type="match status" value="1"/>
</dbReference>
<dbReference type="PANTHER" id="PTHR13743">
    <property type="entry name" value="BEIGE/BEACH-RELATED"/>
    <property type="match status" value="1"/>
</dbReference>
<dbReference type="Pfam" id="PF02138">
    <property type="entry name" value="Beach"/>
    <property type="match status" value="1"/>
</dbReference>
<dbReference type="InterPro" id="IPR036372">
    <property type="entry name" value="BEACH_dom_sf"/>
</dbReference>
<protein>
    <submittedName>
        <fullName evidence="3">Neurobeachin-like protein 1</fullName>
    </submittedName>
</protein>
<keyword evidence="4" id="KW-1185">Reference proteome</keyword>